<evidence type="ECO:0000256" key="5">
    <source>
        <dbReference type="ARBA" id="ARBA00022824"/>
    </source>
</evidence>
<dbReference type="PANTHER" id="PTHR15451">
    <property type="entry name" value="ERGOSTEROL BIOSYNTHETIC PROTEIN 28-RELATED"/>
    <property type="match status" value="1"/>
</dbReference>
<dbReference type="Proteomes" id="UP001301350">
    <property type="component" value="Unassembled WGS sequence"/>
</dbReference>
<protein>
    <recommendedName>
        <fullName evidence="16">Ergosterol biosynthetic protein 28</fullName>
    </recommendedName>
</protein>
<dbReference type="Pfam" id="PF03694">
    <property type="entry name" value="Erg28"/>
    <property type="match status" value="1"/>
</dbReference>
<evidence type="ECO:0000256" key="2">
    <source>
        <dbReference type="ARBA" id="ARBA00005377"/>
    </source>
</evidence>
<evidence type="ECO:0000256" key="3">
    <source>
        <dbReference type="ARBA" id="ARBA00022516"/>
    </source>
</evidence>
<keyword evidence="10 13" id="KW-0472">Membrane</keyword>
<dbReference type="GO" id="GO:0030674">
    <property type="term" value="F:protein-macromolecule adaptor activity"/>
    <property type="evidence" value="ECO:0007669"/>
    <property type="project" value="TreeGrafter"/>
</dbReference>
<keyword evidence="12" id="KW-0753">Steroid metabolism</keyword>
<proteinExistence type="inferred from homology"/>
<keyword evidence="9" id="KW-0443">Lipid metabolism</keyword>
<evidence type="ECO:0000313" key="15">
    <source>
        <dbReference type="Proteomes" id="UP001301350"/>
    </source>
</evidence>
<keyword evidence="3" id="KW-0444">Lipid biosynthesis</keyword>
<accession>A0AAV9IW26</accession>
<keyword evidence="5" id="KW-0256">Endoplasmic reticulum</keyword>
<evidence type="ECO:0000256" key="4">
    <source>
        <dbReference type="ARBA" id="ARBA00022692"/>
    </source>
</evidence>
<organism evidence="14 15">
    <name type="scientific">Cyanidium caldarium</name>
    <name type="common">Red alga</name>
    <dbReference type="NCBI Taxonomy" id="2771"/>
    <lineage>
        <taxon>Eukaryota</taxon>
        <taxon>Rhodophyta</taxon>
        <taxon>Bangiophyceae</taxon>
        <taxon>Cyanidiales</taxon>
        <taxon>Cyanidiaceae</taxon>
        <taxon>Cyanidium</taxon>
    </lineage>
</organism>
<evidence type="ECO:0000256" key="1">
    <source>
        <dbReference type="ARBA" id="ARBA00004477"/>
    </source>
</evidence>
<evidence type="ECO:0000256" key="13">
    <source>
        <dbReference type="SAM" id="Phobius"/>
    </source>
</evidence>
<evidence type="ECO:0000256" key="8">
    <source>
        <dbReference type="ARBA" id="ARBA00023011"/>
    </source>
</evidence>
<keyword evidence="15" id="KW-1185">Reference proteome</keyword>
<dbReference type="AlphaFoldDB" id="A0AAV9IW26"/>
<evidence type="ECO:0000256" key="9">
    <source>
        <dbReference type="ARBA" id="ARBA00023098"/>
    </source>
</evidence>
<keyword evidence="6" id="KW-0752">Steroid biosynthesis</keyword>
<comment type="caution">
    <text evidence="14">The sequence shown here is derived from an EMBL/GenBank/DDBJ whole genome shotgun (WGS) entry which is preliminary data.</text>
</comment>
<dbReference type="InterPro" id="IPR005352">
    <property type="entry name" value="Erg28"/>
</dbReference>
<evidence type="ECO:0000256" key="12">
    <source>
        <dbReference type="ARBA" id="ARBA00023221"/>
    </source>
</evidence>
<feature type="transmembrane region" description="Helical" evidence="13">
    <location>
        <begin position="12"/>
        <end position="32"/>
    </location>
</feature>
<sequence>MAQTQTVVWQATRAWIALTGAVAIGAGIQAFVDDQYPARLLYSNVSSRVLPTPAVTSLVGRLYAAWMLVAGTTRCIGAWALHVAAVRWILLVTYAVALVHFATEVFWFRSAPLFPAGYMPLVVASVSVLLLLLVAERIARREPVAGDDRKTGVYAVGGAARGSAARARLHAE</sequence>
<evidence type="ECO:0000256" key="11">
    <source>
        <dbReference type="ARBA" id="ARBA00023166"/>
    </source>
</evidence>
<evidence type="ECO:0000256" key="6">
    <source>
        <dbReference type="ARBA" id="ARBA00022955"/>
    </source>
</evidence>
<comment type="subcellular location">
    <subcellularLocation>
        <location evidence="1">Endoplasmic reticulum membrane</location>
        <topology evidence="1">Multi-pass membrane protein</topology>
    </subcellularLocation>
</comment>
<keyword evidence="11" id="KW-1207">Sterol metabolism</keyword>
<reference evidence="14 15" key="1">
    <citation type="submission" date="2022-07" db="EMBL/GenBank/DDBJ databases">
        <title>Genome-wide signatures of adaptation to extreme environments.</title>
        <authorList>
            <person name="Cho C.H."/>
            <person name="Yoon H.S."/>
        </authorList>
    </citation>
    <scope>NUCLEOTIDE SEQUENCE [LARGE SCALE GENOMIC DNA]</scope>
    <source>
        <strain evidence="14 15">DBV 063 E5</strain>
    </source>
</reference>
<dbReference type="EMBL" id="JANCYW010000008">
    <property type="protein sequence ID" value="KAK4536488.1"/>
    <property type="molecule type" value="Genomic_DNA"/>
</dbReference>
<feature type="transmembrane region" description="Helical" evidence="13">
    <location>
        <begin position="114"/>
        <end position="135"/>
    </location>
</feature>
<keyword evidence="4 13" id="KW-0812">Transmembrane</keyword>
<name>A0AAV9IW26_CYACA</name>
<keyword evidence="7 13" id="KW-1133">Transmembrane helix</keyword>
<evidence type="ECO:0008006" key="16">
    <source>
        <dbReference type="Google" id="ProtNLM"/>
    </source>
</evidence>
<dbReference type="GO" id="GO:0005789">
    <property type="term" value="C:endoplasmic reticulum membrane"/>
    <property type="evidence" value="ECO:0007669"/>
    <property type="project" value="UniProtKB-SubCell"/>
</dbReference>
<comment type="similarity">
    <text evidence="2">Belongs to the ERG28 family.</text>
</comment>
<dbReference type="PANTHER" id="PTHR15451:SF19">
    <property type="entry name" value="ERGOSTEROL BIOSYNTHETIC PROTEIN 28 HOMOLOG"/>
    <property type="match status" value="1"/>
</dbReference>
<evidence type="ECO:0000313" key="14">
    <source>
        <dbReference type="EMBL" id="KAK4536488.1"/>
    </source>
</evidence>
<evidence type="ECO:0000256" key="7">
    <source>
        <dbReference type="ARBA" id="ARBA00022989"/>
    </source>
</evidence>
<gene>
    <name evidence="14" type="ORF">CDCA_CDCA08G2513</name>
</gene>
<keyword evidence="8" id="KW-0756">Sterol biosynthesis</keyword>
<dbReference type="GO" id="GO:0016126">
    <property type="term" value="P:sterol biosynthetic process"/>
    <property type="evidence" value="ECO:0007669"/>
    <property type="project" value="UniProtKB-KW"/>
</dbReference>
<evidence type="ECO:0000256" key="10">
    <source>
        <dbReference type="ARBA" id="ARBA00023136"/>
    </source>
</evidence>